<feature type="transmembrane region" description="Helical" evidence="1">
    <location>
        <begin position="116"/>
        <end position="138"/>
    </location>
</feature>
<protein>
    <submittedName>
        <fullName evidence="2">DUF5134 domain-containing protein</fullName>
    </submittedName>
</protein>
<dbReference type="AlphaFoldDB" id="A0A931N256"/>
<dbReference type="EMBL" id="JADMLG010000001">
    <property type="protein sequence ID" value="MBH0775148.1"/>
    <property type="molecule type" value="Genomic_DNA"/>
</dbReference>
<keyword evidence="1" id="KW-1133">Transmembrane helix</keyword>
<proteinExistence type="predicted"/>
<feature type="transmembrane region" description="Helical" evidence="1">
    <location>
        <begin position="12"/>
        <end position="30"/>
    </location>
</feature>
<dbReference type="InterPro" id="IPR033458">
    <property type="entry name" value="DUF5134"/>
</dbReference>
<feature type="transmembrane region" description="Helical" evidence="1">
    <location>
        <begin position="61"/>
        <end position="78"/>
    </location>
</feature>
<reference evidence="2" key="1">
    <citation type="submission" date="2020-11" db="EMBL/GenBank/DDBJ databases">
        <title>Nocardia NEAU-351.nov., a novel actinomycete isolated from the cow dung.</title>
        <authorList>
            <person name="Zhang X."/>
        </authorList>
    </citation>
    <scope>NUCLEOTIDE SEQUENCE</scope>
    <source>
        <strain evidence="2">NEAU-351</strain>
    </source>
</reference>
<dbReference type="Pfam" id="PF17197">
    <property type="entry name" value="DUF5134"/>
    <property type="match status" value="1"/>
</dbReference>
<name>A0A931N256_9NOCA</name>
<evidence type="ECO:0000313" key="2">
    <source>
        <dbReference type="EMBL" id="MBH0775148.1"/>
    </source>
</evidence>
<organism evidence="2 3">
    <name type="scientific">Nocardia bovistercoris</name>
    <dbReference type="NCBI Taxonomy" id="2785916"/>
    <lineage>
        <taxon>Bacteria</taxon>
        <taxon>Bacillati</taxon>
        <taxon>Actinomycetota</taxon>
        <taxon>Actinomycetes</taxon>
        <taxon>Mycobacteriales</taxon>
        <taxon>Nocardiaceae</taxon>
        <taxon>Nocardia</taxon>
    </lineage>
</organism>
<accession>A0A931N256</accession>
<keyword evidence="3" id="KW-1185">Reference proteome</keyword>
<feature type="transmembrane region" description="Helical" evidence="1">
    <location>
        <begin position="183"/>
        <end position="205"/>
    </location>
</feature>
<sequence>MTHFVQEYAALRWSVVAAFAVAGVLVLARLSAPMPAAAPGSDALVAGYRGVAADGHREGDAAHLIMCLVMATMVVFPSGVDPQAMRGVLTATTVAFALLLAGRIARWRGRLPGDEVPRAAVLGYHTAASAAMLSVMSGHTATGHAAPAPMLAYGAAAVFAVDAVVTLLALGRRHWFGHGSGDAPAMIPHLIMDAGMVYMLVGAVAG</sequence>
<dbReference type="Proteomes" id="UP000655751">
    <property type="component" value="Unassembled WGS sequence"/>
</dbReference>
<keyword evidence="1" id="KW-0812">Transmembrane</keyword>
<evidence type="ECO:0000256" key="1">
    <source>
        <dbReference type="SAM" id="Phobius"/>
    </source>
</evidence>
<feature type="transmembrane region" description="Helical" evidence="1">
    <location>
        <begin position="150"/>
        <end position="171"/>
    </location>
</feature>
<keyword evidence="1" id="KW-0472">Membrane</keyword>
<comment type="caution">
    <text evidence="2">The sequence shown here is derived from an EMBL/GenBank/DDBJ whole genome shotgun (WGS) entry which is preliminary data.</text>
</comment>
<gene>
    <name evidence="2" type="ORF">IT779_02470</name>
</gene>
<evidence type="ECO:0000313" key="3">
    <source>
        <dbReference type="Proteomes" id="UP000655751"/>
    </source>
</evidence>
<feature type="transmembrane region" description="Helical" evidence="1">
    <location>
        <begin position="84"/>
        <end position="104"/>
    </location>
</feature>
<dbReference type="RefSeq" id="WP_196147455.1">
    <property type="nucleotide sequence ID" value="NZ_JADMLG010000001.1"/>
</dbReference>